<dbReference type="AlphaFoldDB" id="A0A163E306"/>
<dbReference type="GO" id="GO:0009277">
    <property type="term" value="C:fungal-type cell wall"/>
    <property type="evidence" value="ECO:0007669"/>
    <property type="project" value="TreeGrafter"/>
</dbReference>
<dbReference type="Pfam" id="PF11790">
    <property type="entry name" value="Glyco_hydro_cc"/>
    <property type="match status" value="1"/>
</dbReference>
<evidence type="ECO:0000256" key="2">
    <source>
        <dbReference type="SAM" id="SignalP"/>
    </source>
</evidence>
<dbReference type="Gene3D" id="3.20.20.80">
    <property type="entry name" value="Glycosidases"/>
    <property type="match status" value="1"/>
</dbReference>
<feature type="chain" id="PRO_5043870388" evidence="2">
    <location>
        <begin position="19"/>
        <end position="471"/>
    </location>
</feature>
<dbReference type="Proteomes" id="UP000076837">
    <property type="component" value="Unassembled WGS sequence"/>
</dbReference>
<dbReference type="PANTHER" id="PTHR34154">
    <property type="entry name" value="ALKALI-SENSITIVE LINKAGE PROTEIN 1"/>
    <property type="match status" value="1"/>
</dbReference>
<dbReference type="PANTHER" id="PTHR34154:SF13">
    <property type="entry name" value="ASL1-LIKE GLYCOSYL HYDROLASE CATALYTIC DOMAIN-CONTAINING PROTEIN"/>
    <property type="match status" value="1"/>
</dbReference>
<dbReference type="InterPro" id="IPR017853">
    <property type="entry name" value="GH"/>
</dbReference>
<feature type="region of interest" description="Disordered" evidence="1">
    <location>
        <begin position="152"/>
        <end position="173"/>
    </location>
</feature>
<evidence type="ECO:0000256" key="1">
    <source>
        <dbReference type="SAM" id="MobiDB-lite"/>
    </source>
</evidence>
<feature type="compositionally biased region" description="Polar residues" evidence="1">
    <location>
        <begin position="152"/>
        <end position="163"/>
    </location>
</feature>
<gene>
    <name evidence="3" type="ORF">ST47_g5360</name>
</gene>
<reference evidence="3 4" key="1">
    <citation type="journal article" date="2016" name="Sci. Rep.">
        <title>Draft genome sequencing and secretome analysis of fungal phytopathogen Ascochyta rabiei provides insight into the necrotrophic effector repertoire.</title>
        <authorList>
            <person name="Verma S."/>
            <person name="Gazara R.K."/>
            <person name="Nizam S."/>
            <person name="Parween S."/>
            <person name="Chattopadhyay D."/>
            <person name="Verma P.K."/>
        </authorList>
    </citation>
    <scope>NUCLEOTIDE SEQUENCE [LARGE SCALE GENOMIC DNA]</scope>
    <source>
        <strain evidence="3 4">ArDII</strain>
    </source>
</reference>
<accession>A0A163E306</accession>
<dbReference type="InterPro" id="IPR024655">
    <property type="entry name" value="Asl1_glyco_hydro_catalytic"/>
</dbReference>
<keyword evidence="2" id="KW-0732">Signal</keyword>
<dbReference type="SUPFAM" id="SSF51445">
    <property type="entry name" value="(Trans)glycosidases"/>
    <property type="match status" value="1"/>
</dbReference>
<dbReference type="OrthoDB" id="43654at2759"/>
<dbReference type="STRING" id="5454.A0A163E306"/>
<organism evidence="3 4">
    <name type="scientific">Didymella rabiei</name>
    <name type="common">Chickpea ascochyta blight fungus</name>
    <name type="synonym">Mycosphaerella rabiei</name>
    <dbReference type="NCBI Taxonomy" id="5454"/>
    <lineage>
        <taxon>Eukaryota</taxon>
        <taxon>Fungi</taxon>
        <taxon>Dikarya</taxon>
        <taxon>Ascomycota</taxon>
        <taxon>Pezizomycotina</taxon>
        <taxon>Dothideomycetes</taxon>
        <taxon>Pleosporomycetidae</taxon>
        <taxon>Pleosporales</taxon>
        <taxon>Pleosporineae</taxon>
        <taxon>Didymellaceae</taxon>
        <taxon>Ascochyta</taxon>
    </lineage>
</organism>
<dbReference type="EMBL" id="JYNV01000194">
    <property type="protein sequence ID" value="KZM23487.1"/>
    <property type="molecule type" value="Genomic_DNA"/>
</dbReference>
<comment type="caution">
    <text evidence="3">The sequence shown here is derived from an EMBL/GenBank/DDBJ whole genome shotgun (WGS) entry which is preliminary data.</text>
</comment>
<evidence type="ECO:0000313" key="4">
    <source>
        <dbReference type="Proteomes" id="UP000076837"/>
    </source>
</evidence>
<dbReference type="GO" id="GO:0071966">
    <property type="term" value="P:fungal-type cell wall polysaccharide metabolic process"/>
    <property type="evidence" value="ECO:0007669"/>
    <property type="project" value="TreeGrafter"/>
</dbReference>
<keyword evidence="4" id="KW-1185">Reference proteome</keyword>
<proteinExistence type="predicted"/>
<evidence type="ECO:0000313" key="3">
    <source>
        <dbReference type="EMBL" id="KZM23487.1"/>
    </source>
</evidence>
<protein>
    <submittedName>
        <fullName evidence="3">Carbohydrate metabolic process</fullName>
    </submittedName>
</protein>
<feature type="signal peptide" evidence="2">
    <location>
        <begin position="1"/>
        <end position="18"/>
    </location>
</feature>
<sequence>MSSMTKISLLALIGAAAAHPSYGGHYKFHSHSKPYPTGGWSGNYNSTQVPAGTASYSQDKTSTIDVTSTSTKTIYSTVYPTPTSAVVENVSSKATGQCGPATVTITSTEKATVTVTPGASSAYSASLVSSVVALPSKAGEYDASSYIVVSSTPAAEKPTTSSKPADVTSSKPVVTSSSKAQYEAYTPSASLPAVTSVAQTDYSTAVPTSSVAASSAAASSSAAPKPSGTPTYSGTKRGLAYNDGELCASFGSNFGFAYNWAQTESKDVGAPFIPMMHKISDSTAEAWLANVDKAVKAGSKAVMGFNEPDIVAQANLTPEAACSGWKEYMNPIASSHPDVTILGPSVSNSGNDGQGLSWLSTFHEVCPDAIVHATNIHFYDIYESATIDRFKAQVEKAAAMYGKPVWITEFGLNPGSASEEQAASFLKEAMDFCDSSPLIQGYAWFMVGTGENQLNSASGLSAVGQVYAGSS</sequence>
<dbReference type="InterPro" id="IPR053183">
    <property type="entry name" value="ASL1"/>
</dbReference>
<name>A0A163E306_DIDRA</name>